<accession>A0ABW9W882</accession>
<comment type="caution">
    <text evidence="3">The sequence shown here is derived from an EMBL/GenBank/DDBJ whole genome shotgun (WGS) entry which is preliminary data.</text>
</comment>
<feature type="domain" description="DUF2059" evidence="2">
    <location>
        <begin position="109"/>
        <end position="166"/>
    </location>
</feature>
<dbReference type="InterPro" id="IPR018637">
    <property type="entry name" value="DUF2059"/>
</dbReference>
<evidence type="ECO:0000313" key="4">
    <source>
        <dbReference type="Proteomes" id="UP000642144"/>
    </source>
</evidence>
<feature type="signal peptide" evidence="1">
    <location>
        <begin position="1"/>
        <end position="23"/>
    </location>
</feature>
<name>A0ABW9W882_9BURK</name>
<dbReference type="Proteomes" id="UP000642144">
    <property type="component" value="Unassembled WGS sequence"/>
</dbReference>
<evidence type="ECO:0000259" key="2">
    <source>
        <dbReference type="Pfam" id="PF09832"/>
    </source>
</evidence>
<gene>
    <name evidence="3" type="ORF">GTP69_27625</name>
</gene>
<evidence type="ECO:0000256" key="1">
    <source>
        <dbReference type="SAM" id="SignalP"/>
    </source>
</evidence>
<organism evidence="3 4">
    <name type="scientific">Duganella levis</name>
    <dbReference type="NCBI Taxonomy" id="2692169"/>
    <lineage>
        <taxon>Bacteria</taxon>
        <taxon>Pseudomonadati</taxon>
        <taxon>Pseudomonadota</taxon>
        <taxon>Betaproteobacteria</taxon>
        <taxon>Burkholderiales</taxon>
        <taxon>Oxalobacteraceae</taxon>
        <taxon>Telluria group</taxon>
        <taxon>Duganella</taxon>
    </lineage>
</organism>
<dbReference type="RefSeq" id="WP_161057887.1">
    <property type="nucleotide sequence ID" value="NZ_WWCT01000032.1"/>
</dbReference>
<dbReference type="Pfam" id="PF09832">
    <property type="entry name" value="DUF2059"/>
    <property type="match status" value="1"/>
</dbReference>
<keyword evidence="4" id="KW-1185">Reference proteome</keyword>
<protein>
    <submittedName>
        <fullName evidence="3">DUF2059 domain-containing protein</fullName>
    </submittedName>
</protein>
<proteinExistence type="predicted"/>
<reference evidence="3 4" key="1">
    <citation type="submission" date="2019-12" db="EMBL/GenBank/DDBJ databases">
        <title>Novel species isolated from a subtropical stream in China.</title>
        <authorList>
            <person name="Lu H."/>
        </authorList>
    </citation>
    <scope>NUCLEOTIDE SEQUENCE [LARGE SCALE GENOMIC DNA]</scope>
    <source>
        <strain evidence="3 4">CY42W</strain>
    </source>
</reference>
<dbReference type="EMBL" id="WWCT01000032">
    <property type="protein sequence ID" value="MYN30183.1"/>
    <property type="molecule type" value="Genomic_DNA"/>
</dbReference>
<keyword evidence="1" id="KW-0732">Signal</keyword>
<feature type="chain" id="PRO_5047346622" evidence="1">
    <location>
        <begin position="24"/>
        <end position="179"/>
    </location>
</feature>
<evidence type="ECO:0000313" key="3">
    <source>
        <dbReference type="EMBL" id="MYN30183.1"/>
    </source>
</evidence>
<sequence length="179" mass="19582">MKQFVACVATALALIGAPVMAHAQADAASTAAAKELFDSMNYRALMTDMMRQMSQNITPTMRSTLEAAINSDKSLSAEQRKLALGKIDKQLPQITQAIAEFMNDPALVDEMLEQAVPVYARNFSADEIHQIAAFYRTPVGAKMLAVMPKLASESMRASQQVMLKRMDALMKKLLGALQN</sequence>